<reference evidence="4" key="1">
    <citation type="submission" date="2023-10" db="EMBL/GenBank/DDBJ databases">
        <authorList>
            <person name="Chen Y."/>
            <person name="Shah S."/>
            <person name="Dougan E. K."/>
            <person name="Thang M."/>
            <person name="Chan C."/>
        </authorList>
    </citation>
    <scope>NUCLEOTIDE SEQUENCE [LARGE SCALE GENOMIC DNA]</scope>
</reference>
<comment type="caution">
    <text evidence="4">The sequence shown here is derived from an EMBL/GenBank/DDBJ whole genome shotgun (WGS) entry which is preliminary data.</text>
</comment>
<keyword evidence="1" id="KW-0175">Coiled coil</keyword>
<dbReference type="Pfam" id="PF03372">
    <property type="entry name" value="Exo_endo_phos"/>
    <property type="match status" value="1"/>
</dbReference>
<evidence type="ECO:0000259" key="3">
    <source>
        <dbReference type="Pfam" id="PF03372"/>
    </source>
</evidence>
<feature type="coiled-coil region" evidence="1">
    <location>
        <begin position="115"/>
        <end position="170"/>
    </location>
</feature>
<organism evidence="4 5">
    <name type="scientific">Prorocentrum cordatum</name>
    <dbReference type="NCBI Taxonomy" id="2364126"/>
    <lineage>
        <taxon>Eukaryota</taxon>
        <taxon>Sar</taxon>
        <taxon>Alveolata</taxon>
        <taxon>Dinophyceae</taxon>
        <taxon>Prorocentrales</taxon>
        <taxon>Prorocentraceae</taxon>
        <taxon>Prorocentrum</taxon>
    </lineage>
</organism>
<dbReference type="SUPFAM" id="SSF56219">
    <property type="entry name" value="DNase I-like"/>
    <property type="match status" value="1"/>
</dbReference>
<sequence>MWRNKCRLCGSDAPGKVLRGLRRPGADVPWDDARLGAWANGPPRLGQQTGASGTKPPRAQTNELVLEALREVAQATGKDMGEAIKYVEEKGSKPAGPPPPVDLRTKSLQDLLGRRAKKCKQVDAAELRVKKAEAKVAEAVAAAKAERDKLDEHKVNLLKLDDAIREAQAKAVLPELPEQVAETDPKAALAGLEAFHKLLERGAQQFNLDLSPSIGLVTGEMAAARTAIDKAAGAGDVEMEMELRADNPAVAQHLQDAGISLDDKDAVKRLLDGLSSAAVKRAKTGLWFAPQLGGRKAAAEASGPPSPGGLPAAPARSGGRAAAEGFCDDRLDLDVWSANVSTWSSGQGLLEWARHDRLVDGSLAALPLLVCLQEHRIKSQLVLESASKWVAKRGFWHSWGLAQSTGEGSLHSSGGVSVLSRLPAAVHDARGAALPGHRVASLLVNVGLGVPLYVISLYLVTSIGFAGENLDMMANLLANVGSLDGPWLLLGDWNMLGSDVLVWSRKARGVLLQSHAPTCGSREIDFGVCSELLAPFVAEVSQFEAAPVQTHSVLRVRLQGLGRAARICRPQLPLKFPIEKPPPVRPAPPEAPASEWPWTMGVALPVDLGEACAAWFQHAETYLAEFHD</sequence>
<evidence type="ECO:0000313" key="4">
    <source>
        <dbReference type="EMBL" id="CAK0807367.1"/>
    </source>
</evidence>
<proteinExistence type="predicted"/>
<name>A0ABN9QNF5_9DINO</name>
<dbReference type="Gene3D" id="3.60.10.10">
    <property type="entry name" value="Endonuclease/exonuclease/phosphatase"/>
    <property type="match status" value="1"/>
</dbReference>
<dbReference type="Proteomes" id="UP001189429">
    <property type="component" value="Unassembled WGS sequence"/>
</dbReference>
<accession>A0ABN9QNF5</accession>
<dbReference type="InterPro" id="IPR036691">
    <property type="entry name" value="Endo/exonu/phosph_ase_sf"/>
</dbReference>
<dbReference type="EMBL" id="CAUYUJ010003912">
    <property type="protein sequence ID" value="CAK0807367.1"/>
    <property type="molecule type" value="Genomic_DNA"/>
</dbReference>
<protein>
    <recommendedName>
        <fullName evidence="3">Endonuclease/exonuclease/phosphatase domain-containing protein</fullName>
    </recommendedName>
</protein>
<keyword evidence="5" id="KW-1185">Reference proteome</keyword>
<feature type="region of interest" description="Disordered" evidence="2">
    <location>
        <begin position="297"/>
        <end position="317"/>
    </location>
</feature>
<evidence type="ECO:0000256" key="2">
    <source>
        <dbReference type="SAM" id="MobiDB-lite"/>
    </source>
</evidence>
<feature type="region of interest" description="Disordered" evidence="2">
    <location>
        <begin position="35"/>
        <end position="58"/>
    </location>
</feature>
<feature type="domain" description="Endonuclease/exonuclease/phosphatase" evidence="3">
    <location>
        <begin position="368"/>
        <end position="512"/>
    </location>
</feature>
<gene>
    <name evidence="4" type="ORF">PCOR1329_LOCUS13261</name>
</gene>
<evidence type="ECO:0000256" key="1">
    <source>
        <dbReference type="SAM" id="Coils"/>
    </source>
</evidence>
<dbReference type="InterPro" id="IPR005135">
    <property type="entry name" value="Endo/exonuclease/phosphatase"/>
</dbReference>
<evidence type="ECO:0000313" key="5">
    <source>
        <dbReference type="Proteomes" id="UP001189429"/>
    </source>
</evidence>
<feature type="compositionally biased region" description="Low complexity" evidence="2">
    <location>
        <begin position="299"/>
        <end position="317"/>
    </location>
</feature>